<keyword evidence="9" id="KW-1185">Reference proteome</keyword>
<keyword evidence="6" id="KW-0732">Signal</keyword>
<protein>
    <submittedName>
        <fullName evidence="8">PKD domain-containing protein</fullName>
    </submittedName>
</protein>
<evidence type="ECO:0000256" key="5">
    <source>
        <dbReference type="ARBA" id="ARBA00023136"/>
    </source>
</evidence>
<dbReference type="PROSITE" id="PS50093">
    <property type="entry name" value="PKD"/>
    <property type="match status" value="12"/>
</dbReference>
<feature type="chain" id="PRO_5045267603" evidence="6">
    <location>
        <begin position="31"/>
        <end position="1624"/>
    </location>
</feature>
<reference evidence="8 9" key="1">
    <citation type="submission" date="2022-04" db="EMBL/GenBank/DDBJ databases">
        <title>The arsenic-methylating capacity of Chitinophaga filiformis YT5 during chitin decomposition.</title>
        <authorList>
            <person name="Chen G."/>
            <person name="Liang Y."/>
        </authorList>
    </citation>
    <scope>NUCLEOTIDE SEQUENCE [LARGE SCALE GENOMIC DNA]</scope>
    <source>
        <strain evidence="8 9">YT5</strain>
    </source>
</reference>
<evidence type="ECO:0000313" key="9">
    <source>
        <dbReference type="Proteomes" id="UP000830198"/>
    </source>
</evidence>
<dbReference type="Gene3D" id="2.60.40.10">
    <property type="entry name" value="Immunoglobulins"/>
    <property type="match status" value="14"/>
</dbReference>
<feature type="domain" description="PKD" evidence="7">
    <location>
        <begin position="808"/>
        <end position="864"/>
    </location>
</feature>
<gene>
    <name evidence="8" type="ORF">MYF79_13355</name>
</gene>
<evidence type="ECO:0000256" key="1">
    <source>
        <dbReference type="ARBA" id="ARBA00004141"/>
    </source>
</evidence>
<feature type="domain" description="PKD" evidence="7">
    <location>
        <begin position="897"/>
        <end position="959"/>
    </location>
</feature>
<feature type="signal peptide" evidence="6">
    <location>
        <begin position="1"/>
        <end position="30"/>
    </location>
</feature>
<dbReference type="InterPro" id="IPR013783">
    <property type="entry name" value="Ig-like_fold"/>
</dbReference>
<evidence type="ECO:0000259" key="7">
    <source>
        <dbReference type="PROSITE" id="PS50093"/>
    </source>
</evidence>
<evidence type="ECO:0000313" key="8">
    <source>
        <dbReference type="EMBL" id="UPK72275.1"/>
    </source>
</evidence>
<name>A0ABY4I858_CHIFI</name>
<feature type="domain" description="PKD" evidence="7">
    <location>
        <begin position="1067"/>
        <end position="1105"/>
    </location>
</feature>
<feature type="domain" description="PKD" evidence="7">
    <location>
        <begin position="440"/>
        <end position="509"/>
    </location>
</feature>
<dbReference type="InterPro" id="IPR035986">
    <property type="entry name" value="PKD_dom_sf"/>
</dbReference>
<dbReference type="Pfam" id="PF13585">
    <property type="entry name" value="CHU_C"/>
    <property type="match status" value="1"/>
</dbReference>
<keyword evidence="3" id="KW-0677">Repeat</keyword>
<dbReference type="InterPro" id="IPR026341">
    <property type="entry name" value="T9SS_type_B"/>
</dbReference>
<dbReference type="InterPro" id="IPR000601">
    <property type="entry name" value="PKD_dom"/>
</dbReference>
<evidence type="ECO:0000256" key="4">
    <source>
        <dbReference type="ARBA" id="ARBA00022989"/>
    </source>
</evidence>
<organism evidence="8 9">
    <name type="scientific">Chitinophaga filiformis</name>
    <name type="common">Myxococcus filiformis</name>
    <name type="synonym">Flexibacter filiformis</name>
    <dbReference type="NCBI Taxonomy" id="104663"/>
    <lineage>
        <taxon>Bacteria</taxon>
        <taxon>Pseudomonadati</taxon>
        <taxon>Bacteroidota</taxon>
        <taxon>Chitinophagia</taxon>
        <taxon>Chitinophagales</taxon>
        <taxon>Chitinophagaceae</taxon>
        <taxon>Chitinophaga</taxon>
    </lineage>
</organism>
<evidence type="ECO:0000256" key="3">
    <source>
        <dbReference type="ARBA" id="ARBA00022737"/>
    </source>
</evidence>
<feature type="domain" description="PKD" evidence="7">
    <location>
        <begin position="558"/>
        <end position="593"/>
    </location>
</feature>
<feature type="domain" description="PKD" evidence="7">
    <location>
        <begin position="612"/>
        <end position="699"/>
    </location>
</feature>
<dbReference type="Proteomes" id="UP000830198">
    <property type="component" value="Chromosome"/>
</dbReference>
<dbReference type="EMBL" id="CP095855">
    <property type="protein sequence ID" value="UPK72275.1"/>
    <property type="molecule type" value="Genomic_DNA"/>
</dbReference>
<dbReference type="RefSeq" id="WP_247814386.1">
    <property type="nucleotide sequence ID" value="NZ_CP095855.1"/>
</dbReference>
<keyword evidence="5" id="KW-0472">Membrane</keyword>
<feature type="domain" description="PKD" evidence="7">
    <location>
        <begin position="389"/>
        <end position="435"/>
    </location>
</feature>
<feature type="domain" description="PKD" evidence="7">
    <location>
        <begin position="113"/>
        <end position="198"/>
    </location>
</feature>
<feature type="domain" description="PKD" evidence="7">
    <location>
        <begin position="217"/>
        <end position="274"/>
    </location>
</feature>
<comment type="subcellular location">
    <subcellularLocation>
        <location evidence="1">Membrane</location>
        <topology evidence="1">Multi-pass membrane protein</topology>
    </subcellularLocation>
</comment>
<evidence type="ECO:0000256" key="2">
    <source>
        <dbReference type="ARBA" id="ARBA00022692"/>
    </source>
</evidence>
<dbReference type="NCBIfam" id="TIGR04131">
    <property type="entry name" value="Bac_Flav_CTERM"/>
    <property type="match status" value="1"/>
</dbReference>
<proteinExistence type="predicted"/>
<dbReference type="SUPFAM" id="SSF49299">
    <property type="entry name" value="PKD domain"/>
    <property type="match status" value="13"/>
</dbReference>
<accession>A0ABY4I858</accession>
<dbReference type="PANTHER" id="PTHR46730:SF4">
    <property type="entry name" value="POLYCYSTIC KIDNEY DISEASE PROTEIN 1-LIKE 1"/>
    <property type="match status" value="1"/>
</dbReference>
<dbReference type="SMART" id="SM00089">
    <property type="entry name" value="PKD"/>
    <property type="match status" value="15"/>
</dbReference>
<evidence type="ECO:0000256" key="6">
    <source>
        <dbReference type="SAM" id="SignalP"/>
    </source>
</evidence>
<dbReference type="PANTHER" id="PTHR46730">
    <property type="entry name" value="POLYCYSTIN-1"/>
    <property type="match status" value="1"/>
</dbReference>
<feature type="domain" description="PKD" evidence="7">
    <location>
        <begin position="1211"/>
        <end position="1290"/>
    </location>
</feature>
<dbReference type="Pfam" id="PF18911">
    <property type="entry name" value="PKD_4"/>
    <property type="match status" value="12"/>
</dbReference>
<sequence length="1624" mass="175082">MPLKTETTLGNVLTFAILWSLLLLTTVAHAQLKADFTPSKTSDCESLITQFIDKSDGNPVSWQWNLGNGFTSTEQSPSAAYTSPGTYNVTLTVKNAAGNTSTVTKTVTVWAKPEPDFSASPASGCMPLTVAFTDKSDPVGGTITAYSWDFGDGVLGTGSNPVHTYKDVLMPTVTLTVTNSNGCTASKKVSKIVEVAAALKVNFTVSDNLVCSTPGAITVNNTTTGPGNLTYQWDFGDGATASGANPGPHNYTTKGVYKIKLTVTSDKGCTDTKTSEDIKVATFTSDFRVPASLCDNSSATFIPLNTPQADKVTWSVDKGSITANGVYTPAGTGPVKVTMTATYDKCQETITKDVTVTAAPQADFTTNIKPICDAPVTVNLINRSQGANSWSWDFGNGQTSTQQNPVVTYSNLGTFNIKLTATSASGCAATATQSIDLVKPRVDINASVPTGCEGISTRFTSYITPGDSIISYEWDFGDGSPKSTEATPTHTYDKEGKYAASLSYTTRNGCKGTVSFQSDNAIRIYKKPKPDFTSPEAPTICGNNTVHFEATTDVGNKWTWDYGDNSGDVSSSKSTTHSYKRPGTFTVSLSVSNYTCSSEKVTKVGYITAVNPFSRFTMQPVDCNNRTEMTFNDKSIGTVTSWKWSWGDGKEDAYTTKTSTIKHKYAQTGTYKVKLTVSDGSCTSSDSMMVQVYAPSPVTITADKATLCGSDTLKASVTAINKDIYGLNVWSYRWTSSDSTPAETSNYQNAVFHNLLPGTDTIRFVAYNLQGCPDTSNRIVANVHGPVAKFLVPPPECRTTELTFTDRTNTSKGKPITKWSWDFGDSSAAQVFTAAPFKHTYNQSGYFYPKMTVTDQDGCTSTASGPRVQVNGPNADFAPSALLIPPGGNVQFYNYTTETGGTATYHWDFGDGTSSADKSPVKNYPKRGVYTVTLFVRDNNGCSDSAQAQIKVSTISASFTVTTSFVNNSECPPVIAKFTNTSMHYKSSFWYFGDGSFSTIDNPSHTYTNAGKYKVRLKVIGEAGNEDIYEQELEVKGPYGTIKTSSNGGCLTKDIEFKVSAIAAYHFTWDFTDGIVSETGDSVIKHTFKNPGIYQPRLILSDSAGCKGAAFLTDPIVIDKLEVEMTPSPKFVCDEGWVSFAPTFNSFSIDSLKKQAKYKWTYEPGVRAEDDTTANARFYVNKAQDYNFTLTTTTAYGCTQSVTEKVTVYPKPDVTISGPAQACQDAPVSFSGNVTKTPDVIWNWTFGNGNTATVRQPDDQTFSKTGPADVYLIATSSSGCTDTAYHTINIMPKPVANATAASEVVCLGAGTTLNATGGVTYEWWPAESLNNPKSASPLASPSVNTTYQVAVTDANGCKDTGDVSISVALPFRVLATPDTAICQGQTVPLRASGADRYVWKGQFLDDANSPNPNVTIAAAGTYTYEVTGYDDEGCFTHDTSLVITVNPAPTIDAGPDRTVTAGRPITLRTQASPDVVKWNWSPAEYLSCTTCAVPEALPNLSTTYRVEVENRFGCKATDEVAFKITCNEGAIFLPTAFSPNRDGQNEWFYPKGRGVKEVVYMRVYDRWGSLVFERMHFQINTANAGWDGTWKNQVAPIGSYVYAIETLCEEGGKFMFTGTVTIVR</sequence>
<keyword evidence="2" id="KW-0812">Transmembrane</keyword>
<feature type="domain" description="PKD" evidence="7">
    <location>
        <begin position="990"/>
        <end position="1025"/>
    </location>
</feature>
<feature type="domain" description="PKD" evidence="7">
    <location>
        <begin position="32"/>
        <end position="109"/>
    </location>
</feature>
<dbReference type="CDD" id="cd00146">
    <property type="entry name" value="PKD"/>
    <property type="match status" value="11"/>
</dbReference>
<keyword evidence="4" id="KW-1133">Transmembrane helix</keyword>
<dbReference type="InterPro" id="IPR022409">
    <property type="entry name" value="PKD/Chitinase_dom"/>
</dbReference>